<name>A0A377GYU1_9FUSO</name>
<sequence length="303" mass="35469">MIKDIISNEEVKEFFKNELKLEKDSGTYLFYGSDMSLLMEFALHFAKGLCCETLEGDFCGECNICKRIEKMLYSDLEILDNPDGLKIDEIRELAYKSSSSPYEGNKKVFIIKDISKMRKESSNALLKLIEEPNKGSFFILLNSNLNILPTIKSRSILVKIKRRTAEELGVDDFVYSFFRGKSEDIQKFKLLDIDLEGGYSYREIGKAIKEYVKTQELLYRINIYKALRDFLNNVNNLKIYEKIFFSEEIVRATSDRNLYKEIVSYYVELLGDFSGLEERLVMKSMLRFPMNMRIFFISLFLEL</sequence>
<dbReference type="PANTHER" id="PTHR11669:SF8">
    <property type="entry name" value="DNA POLYMERASE III SUBUNIT DELTA"/>
    <property type="match status" value="1"/>
</dbReference>
<dbReference type="Pfam" id="PF13177">
    <property type="entry name" value="DNA_pol3_delta2"/>
    <property type="match status" value="1"/>
</dbReference>
<gene>
    <name evidence="1" type="primary">dnaX_2</name>
    <name evidence="1" type="ORF">NCTC10723_01653</name>
</gene>
<evidence type="ECO:0000313" key="1">
    <source>
        <dbReference type="EMBL" id="STO32167.1"/>
    </source>
</evidence>
<dbReference type="Proteomes" id="UP000255328">
    <property type="component" value="Unassembled WGS sequence"/>
</dbReference>
<proteinExistence type="predicted"/>
<keyword evidence="2" id="KW-1185">Reference proteome</keyword>
<organism evidence="1 2">
    <name type="scientific">Fusobacterium necrogenes</name>
    <dbReference type="NCBI Taxonomy" id="858"/>
    <lineage>
        <taxon>Bacteria</taxon>
        <taxon>Fusobacteriati</taxon>
        <taxon>Fusobacteriota</taxon>
        <taxon>Fusobacteriia</taxon>
        <taxon>Fusobacteriales</taxon>
        <taxon>Fusobacteriaceae</taxon>
        <taxon>Fusobacterium</taxon>
    </lineage>
</organism>
<dbReference type="InterPro" id="IPR027417">
    <property type="entry name" value="P-loop_NTPase"/>
</dbReference>
<protein>
    <submittedName>
        <fullName evidence="1">DNA polymerase III subunit tau</fullName>
        <ecNumber evidence="1">2.7.7.7</ecNumber>
    </submittedName>
</protein>
<keyword evidence="1" id="KW-0808">Transferase</keyword>
<dbReference type="OrthoDB" id="9811073at2"/>
<keyword evidence="1" id="KW-0548">Nucleotidyltransferase</keyword>
<dbReference type="SUPFAM" id="SSF52540">
    <property type="entry name" value="P-loop containing nucleoside triphosphate hydrolases"/>
    <property type="match status" value="1"/>
</dbReference>
<dbReference type="AlphaFoldDB" id="A0A377GYU1"/>
<dbReference type="Gene3D" id="3.40.50.300">
    <property type="entry name" value="P-loop containing nucleotide triphosphate hydrolases"/>
    <property type="match status" value="1"/>
</dbReference>
<dbReference type="PANTHER" id="PTHR11669">
    <property type="entry name" value="REPLICATION FACTOR C / DNA POLYMERASE III GAMMA-TAU SUBUNIT"/>
    <property type="match status" value="1"/>
</dbReference>
<dbReference type="GO" id="GO:0003887">
    <property type="term" value="F:DNA-directed DNA polymerase activity"/>
    <property type="evidence" value="ECO:0007669"/>
    <property type="project" value="UniProtKB-EC"/>
</dbReference>
<dbReference type="InterPro" id="IPR050238">
    <property type="entry name" value="DNA_Rep/Repair_Clamp_Loader"/>
</dbReference>
<evidence type="ECO:0000313" key="2">
    <source>
        <dbReference type="Proteomes" id="UP000255328"/>
    </source>
</evidence>
<accession>A0A377GYU1</accession>
<dbReference type="GO" id="GO:0006261">
    <property type="term" value="P:DNA-templated DNA replication"/>
    <property type="evidence" value="ECO:0007669"/>
    <property type="project" value="TreeGrafter"/>
</dbReference>
<reference evidence="1 2" key="1">
    <citation type="submission" date="2018-06" db="EMBL/GenBank/DDBJ databases">
        <authorList>
            <consortium name="Pathogen Informatics"/>
            <person name="Doyle S."/>
        </authorList>
    </citation>
    <scope>NUCLEOTIDE SEQUENCE [LARGE SCALE GENOMIC DNA]</scope>
    <source>
        <strain evidence="1 2">NCTC10723</strain>
    </source>
</reference>
<dbReference type="RefSeq" id="WP_115271095.1">
    <property type="nucleotide sequence ID" value="NZ_UGGU01000003.1"/>
</dbReference>
<dbReference type="EC" id="2.7.7.7" evidence="1"/>
<dbReference type="EMBL" id="UGGU01000003">
    <property type="protein sequence ID" value="STO32167.1"/>
    <property type="molecule type" value="Genomic_DNA"/>
</dbReference>